<gene>
    <name evidence="1" type="ORF">KBTEX_02212</name>
</gene>
<evidence type="ECO:0000313" key="1">
    <source>
        <dbReference type="EMBL" id="QEA05884.1"/>
    </source>
</evidence>
<dbReference type="InterPro" id="IPR005624">
    <property type="entry name" value="PduO/GlcC-like"/>
</dbReference>
<dbReference type="PANTHER" id="PTHR34309">
    <property type="entry name" value="SLR1406 PROTEIN"/>
    <property type="match status" value="1"/>
</dbReference>
<organism evidence="1">
    <name type="scientific">uncultured organism</name>
    <dbReference type="NCBI Taxonomy" id="155900"/>
    <lineage>
        <taxon>unclassified sequences</taxon>
        <taxon>environmental samples</taxon>
    </lineage>
</organism>
<name>A0A5B8REG0_9ZZZZ</name>
<evidence type="ECO:0008006" key="2">
    <source>
        <dbReference type="Google" id="ProtNLM"/>
    </source>
</evidence>
<reference evidence="1" key="1">
    <citation type="submission" date="2019-06" db="EMBL/GenBank/DDBJ databases">
        <authorList>
            <person name="Murdoch R.W."/>
            <person name="Fathepure B."/>
        </authorList>
    </citation>
    <scope>NUCLEOTIDE SEQUENCE</scope>
</reference>
<dbReference type="PANTHER" id="PTHR34309:SF10">
    <property type="entry name" value="SLR1406 PROTEIN"/>
    <property type="match status" value="1"/>
</dbReference>
<proteinExistence type="predicted"/>
<dbReference type="InterPro" id="IPR038084">
    <property type="entry name" value="PduO/GlcC-like_sf"/>
</dbReference>
<protein>
    <recommendedName>
        <fullName evidence="2">GlcG protein</fullName>
    </recommendedName>
</protein>
<dbReference type="Gene3D" id="3.30.450.150">
    <property type="entry name" value="Haem-degrading domain"/>
    <property type="match status" value="1"/>
</dbReference>
<accession>A0A5B8REG0</accession>
<dbReference type="EMBL" id="MN079115">
    <property type="protein sequence ID" value="QEA05884.1"/>
    <property type="molecule type" value="Genomic_DNA"/>
</dbReference>
<dbReference type="InterPro" id="IPR052517">
    <property type="entry name" value="GlcG_carb_metab_protein"/>
</dbReference>
<sequence length="150" mass="14573">MAGFHKHRTLLPLESARVIARETLKAARDRDLKPMTVVVVDGGGHPVVVEREDGAGTVRFEVARGKASAALGTGVASGALGAANAERPAFLAAVSGVADNGAVPVAGGVLVLDGEGLVIGAVGVSGDASDADEAVAVAGIEAAGLAASAS</sequence>
<dbReference type="AlphaFoldDB" id="A0A5B8REG0"/>
<dbReference type="SUPFAM" id="SSF143744">
    <property type="entry name" value="GlcG-like"/>
    <property type="match status" value="1"/>
</dbReference>
<dbReference type="Pfam" id="PF03928">
    <property type="entry name" value="HbpS-like"/>
    <property type="match status" value="1"/>
</dbReference>